<keyword evidence="1" id="KW-0812">Transmembrane</keyword>
<keyword evidence="1" id="KW-1133">Transmembrane helix</keyword>
<keyword evidence="3" id="KW-1185">Reference proteome</keyword>
<evidence type="ECO:0000256" key="1">
    <source>
        <dbReference type="SAM" id="Phobius"/>
    </source>
</evidence>
<keyword evidence="1" id="KW-0472">Membrane</keyword>
<proteinExistence type="predicted"/>
<feature type="transmembrane region" description="Helical" evidence="1">
    <location>
        <begin position="17"/>
        <end position="36"/>
    </location>
</feature>
<comment type="caution">
    <text evidence="2">The sequence shown here is derived from an EMBL/GenBank/DDBJ whole genome shotgun (WGS) entry which is preliminary data.</text>
</comment>
<dbReference type="EMBL" id="JACTUZ010000272">
    <property type="protein sequence ID" value="MBC9180281.1"/>
    <property type="molecule type" value="Genomic_DNA"/>
</dbReference>
<sequence>MSASAAPAEAVPRTMPLWLTLVLATACGLLVANLYYAQPLTGPI</sequence>
<accession>A0ABR7REH0</accession>
<reference evidence="2 3" key="1">
    <citation type="journal article" date="2009" name="Int. J. Syst. Evol. Microbiol.">
        <title>Transfer of Teichococcus ludipueritiae and Muricoccus roseus to the genus Roseomonas, as Roseomonas ludipueritiae comb. nov. and Roseomonas rosea comb. nov., respectively, and emended description of the genus Roseomonas.</title>
        <authorList>
            <person name="Sanchez-Porro C."/>
            <person name="Gallego V."/>
            <person name="Busse H.J."/>
            <person name="Kampfer P."/>
            <person name="Ventosa A."/>
        </authorList>
    </citation>
    <scope>NUCLEOTIDE SEQUENCE [LARGE SCALE GENOMIC DNA]</scope>
    <source>
        <strain evidence="2 3">DSM 14915</strain>
    </source>
</reference>
<feature type="non-terminal residue" evidence="2">
    <location>
        <position position="44"/>
    </location>
</feature>
<dbReference type="Proteomes" id="UP000603940">
    <property type="component" value="Unassembled WGS sequence"/>
</dbReference>
<protein>
    <submittedName>
        <fullName evidence="2">MFS transporter</fullName>
    </submittedName>
</protein>
<name>A0ABR7REH0_9PROT</name>
<gene>
    <name evidence="2" type="ORF">IBL25_25375</name>
</gene>
<evidence type="ECO:0000313" key="2">
    <source>
        <dbReference type="EMBL" id="MBC9180281.1"/>
    </source>
</evidence>
<organism evidence="2 3">
    <name type="scientific">Pseudoroseomonas ludipueritiae</name>
    <dbReference type="NCBI Taxonomy" id="198093"/>
    <lineage>
        <taxon>Bacteria</taxon>
        <taxon>Pseudomonadati</taxon>
        <taxon>Pseudomonadota</taxon>
        <taxon>Alphaproteobacteria</taxon>
        <taxon>Acetobacterales</taxon>
        <taxon>Acetobacteraceae</taxon>
        <taxon>Pseudoroseomonas</taxon>
    </lineage>
</organism>
<evidence type="ECO:0000313" key="3">
    <source>
        <dbReference type="Proteomes" id="UP000603940"/>
    </source>
</evidence>